<dbReference type="EMBL" id="VIIS01001749">
    <property type="protein sequence ID" value="KAF0293415.1"/>
    <property type="molecule type" value="Genomic_DNA"/>
</dbReference>
<keyword evidence="2" id="KW-0732">Signal</keyword>
<proteinExistence type="predicted"/>
<keyword evidence="4" id="KW-1185">Reference proteome</keyword>
<comment type="caution">
    <text evidence="3">The sequence shown here is derived from an EMBL/GenBank/DDBJ whole genome shotgun (WGS) entry which is preliminary data.</text>
</comment>
<feature type="signal peptide" evidence="2">
    <location>
        <begin position="1"/>
        <end position="19"/>
    </location>
</feature>
<name>A0A6A4VHF1_AMPAM</name>
<evidence type="ECO:0000256" key="1">
    <source>
        <dbReference type="SAM" id="Phobius"/>
    </source>
</evidence>
<evidence type="ECO:0000313" key="3">
    <source>
        <dbReference type="EMBL" id="KAF0293415.1"/>
    </source>
</evidence>
<keyword evidence="1" id="KW-1133">Transmembrane helix</keyword>
<reference evidence="3 4" key="1">
    <citation type="submission" date="2019-07" db="EMBL/GenBank/DDBJ databases">
        <title>Draft genome assembly of a fouling barnacle, Amphibalanus amphitrite (Darwin, 1854): The first reference genome for Thecostraca.</title>
        <authorList>
            <person name="Kim W."/>
        </authorList>
    </citation>
    <scope>NUCLEOTIDE SEQUENCE [LARGE SCALE GENOMIC DNA]</scope>
    <source>
        <strain evidence="3">SNU_AA5</strain>
        <tissue evidence="3">Soma without cirri and trophi</tissue>
    </source>
</reference>
<feature type="chain" id="PRO_5025655241" description="Secreted protein" evidence="2">
    <location>
        <begin position="20"/>
        <end position="172"/>
    </location>
</feature>
<sequence>MHFSRVAVALTALLLTVDATFIIGTAGTVGVGAASAGVALAGVAGLALGAALVGGLALSRRRGKRDVAVQQQTDMVLDMVAAADAYGCALKLVCLVESKPEDQLSAEDELILQLFGKAPAAVAEEQVNTPRKAYFYAAYLGDSQGKDACQKVFHSCEASYGQMMAYVSALTN</sequence>
<gene>
    <name evidence="3" type="ORF">FJT64_008767</name>
</gene>
<keyword evidence="1" id="KW-0472">Membrane</keyword>
<protein>
    <recommendedName>
        <fullName evidence="5">Secreted protein</fullName>
    </recommendedName>
</protein>
<evidence type="ECO:0008006" key="5">
    <source>
        <dbReference type="Google" id="ProtNLM"/>
    </source>
</evidence>
<accession>A0A6A4VHF1</accession>
<organism evidence="3 4">
    <name type="scientific">Amphibalanus amphitrite</name>
    <name type="common">Striped barnacle</name>
    <name type="synonym">Balanus amphitrite</name>
    <dbReference type="NCBI Taxonomy" id="1232801"/>
    <lineage>
        <taxon>Eukaryota</taxon>
        <taxon>Metazoa</taxon>
        <taxon>Ecdysozoa</taxon>
        <taxon>Arthropoda</taxon>
        <taxon>Crustacea</taxon>
        <taxon>Multicrustacea</taxon>
        <taxon>Cirripedia</taxon>
        <taxon>Thoracica</taxon>
        <taxon>Thoracicalcarea</taxon>
        <taxon>Balanomorpha</taxon>
        <taxon>Balanoidea</taxon>
        <taxon>Balanidae</taxon>
        <taxon>Amphibalaninae</taxon>
        <taxon>Amphibalanus</taxon>
    </lineage>
</organism>
<evidence type="ECO:0000256" key="2">
    <source>
        <dbReference type="SAM" id="SignalP"/>
    </source>
</evidence>
<keyword evidence="1" id="KW-0812">Transmembrane</keyword>
<dbReference type="Proteomes" id="UP000440578">
    <property type="component" value="Unassembled WGS sequence"/>
</dbReference>
<evidence type="ECO:0000313" key="4">
    <source>
        <dbReference type="Proteomes" id="UP000440578"/>
    </source>
</evidence>
<feature type="transmembrane region" description="Helical" evidence="1">
    <location>
        <begin position="29"/>
        <end position="58"/>
    </location>
</feature>
<dbReference type="OrthoDB" id="6365491at2759"/>
<dbReference type="AlphaFoldDB" id="A0A6A4VHF1"/>